<feature type="region of interest" description="Disordered" evidence="10">
    <location>
        <begin position="1101"/>
        <end position="1185"/>
    </location>
</feature>
<feature type="region of interest" description="Disordered" evidence="10">
    <location>
        <begin position="26"/>
        <end position="49"/>
    </location>
</feature>
<evidence type="ECO:0000256" key="3">
    <source>
        <dbReference type="ARBA" id="ARBA00012834"/>
    </source>
</evidence>
<evidence type="ECO:0000256" key="9">
    <source>
        <dbReference type="ARBA" id="ARBA00032526"/>
    </source>
</evidence>
<comment type="similarity">
    <text evidence="2">Belongs to the methyltransferase superfamily. LCMT family.</text>
</comment>
<accession>A0A8F3AFH4</accession>
<dbReference type="InterPro" id="IPR007213">
    <property type="entry name" value="Ppm1/Ppm2/Tcmp"/>
</dbReference>
<name>A0A8F3AFH4_CANAR</name>
<feature type="compositionally biased region" description="Polar residues" evidence="10">
    <location>
        <begin position="1059"/>
        <end position="1072"/>
    </location>
</feature>
<feature type="compositionally biased region" description="Polar residues" evidence="10">
    <location>
        <begin position="1271"/>
        <end position="1280"/>
    </location>
</feature>
<feature type="compositionally biased region" description="Pro residues" evidence="10">
    <location>
        <begin position="1487"/>
        <end position="1499"/>
    </location>
</feature>
<evidence type="ECO:0000256" key="4">
    <source>
        <dbReference type="ARBA" id="ARBA00017497"/>
    </source>
</evidence>
<dbReference type="GO" id="GO:0032259">
    <property type="term" value="P:methylation"/>
    <property type="evidence" value="ECO:0007669"/>
    <property type="project" value="UniProtKB-KW"/>
</dbReference>
<organism evidence="11">
    <name type="scientific">Candidozyma auris</name>
    <name type="common">Yeast</name>
    <name type="synonym">Candida auris</name>
    <dbReference type="NCBI Taxonomy" id="498019"/>
    <lineage>
        <taxon>Eukaryota</taxon>
        <taxon>Fungi</taxon>
        <taxon>Dikarya</taxon>
        <taxon>Ascomycota</taxon>
        <taxon>Saccharomycotina</taxon>
        <taxon>Pichiomycetes</taxon>
        <taxon>Metschnikowiaceae</taxon>
        <taxon>Candidozyma</taxon>
    </lineage>
</organism>
<feature type="compositionally biased region" description="Basic and acidic residues" evidence="10">
    <location>
        <begin position="1206"/>
        <end position="1223"/>
    </location>
</feature>
<dbReference type="InterPro" id="IPR016651">
    <property type="entry name" value="LCMT1"/>
</dbReference>
<dbReference type="PANTHER" id="PTHR13600:SF21">
    <property type="entry name" value="LEUCINE CARBOXYL METHYLTRANSFERASE 1"/>
    <property type="match status" value="1"/>
</dbReference>
<feature type="region of interest" description="Disordered" evidence="10">
    <location>
        <begin position="1348"/>
        <end position="1380"/>
    </location>
</feature>
<feature type="region of interest" description="Disordered" evidence="10">
    <location>
        <begin position="1198"/>
        <end position="1257"/>
    </location>
</feature>
<dbReference type="Pfam" id="PF04072">
    <property type="entry name" value="LCM"/>
    <property type="match status" value="1"/>
</dbReference>
<feature type="region of interest" description="Disordered" evidence="10">
    <location>
        <begin position="103"/>
        <end position="123"/>
    </location>
</feature>
<dbReference type="GO" id="GO:0018423">
    <property type="term" value="F:protein C-terminal leucine carboxyl O-methyltransferase activity"/>
    <property type="evidence" value="ECO:0007669"/>
    <property type="project" value="UniProtKB-EC"/>
</dbReference>
<protein>
    <recommendedName>
        <fullName evidence="4">Leucine carboxyl methyltransferase 1</fullName>
        <ecNumber evidence="3">2.1.1.233</ecNumber>
    </recommendedName>
    <alternativeName>
        <fullName evidence="8">Protein phosphatase methyltransferase 1</fullName>
    </alternativeName>
    <alternativeName>
        <fullName evidence="9">[Phosphatase 2A protein]-leucine-carboxy methyltransferase 1</fullName>
    </alternativeName>
</protein>
<dbReference type="Proteomes" id="UP000825438">
    <property type="component" value="Chromosome I"/>
</dbReference>
<feature type="compositionally biased region" description="Pro residues" evidence="10">
    <location>
        <begin position="1508"/>
        <end position="1518"/>
    </location>
</feature>
<feature type="region of interest" description="Disordered" evidence="10">
    <location>
        <begin position="978"/>
        <end position="1009"/>
    </location>
</feature>
<feature type="region of interest" description="Disordered" evidence="10">
    <location>
        <begin position="1393"/>
        <end position="1533"/>
    </location>
</feature>
<dbReference type="EMBL" id="CP076749">
    <property type="protein sequence ID" value="QWW21477.1"/>
    <property type="molecule type" value="Genomic_DNA"/>
</dbReference>
<feature type="region of interest" description="Disordered" evidence="10">
    <location>
        <begin position="558"/>
        <end position="584"/>
    </location>
</feature>
<feature type="region of interest" description="Disordered" evidence="10">
    <location>
        <begin position="784"/>
        <end position="810"/>
    </location>
</feature>
<evidence type="ECO:0000256" key="5">
    <source>
        <dbReference type="ARBA" id="ARBA00022603"/>
    </source>
</evidence>
<feature type="region of interest" description="Disordered" evidence="10">
    <location>
        <begin position="638"/>
        <end position="658"/>
    </location>
</feature>
<evidence type="ECO:0000256" key="6">
    <source>
        <dbReference type="ARBA" id="ARBA00022679"/>
    </source>
</evidence>
<feature type="compositionally biased region" description="Basic and acidic residues" evidence="10">
    <location>
        <begin position="27"/>
        <end position="41"/>
    </location>
</feature>
<feature type="compositionally biased region" description="Basic and acidic residues" evidence="10">
    <location>
        <begin position="103"/>
        <end position="112"/>
    </location>
</feature>
<keyword evidence="5" id="KW-0489">Methyltransferase</keyword>
<dbReference type="EC" id="2.1.1.233" evidence="3"/>
<reference evidence="11" key="1">
    <citation type="submission" date="2021-06" db="EMBL/GenBank/DDBJ databases">
        <title>Candida auris outbreak in lebanese hospital.</title>
        <authorList>
            <person name="Finianos M."/>
        </authorList>
    </citation>
    <scope>NUCLEOTIDE SEQUENCE</scope>
    <source>
        <strain evidence="11">CA7LBN</strain>
    </source>
</reference>
<dbReference type="InterPro" id="IPR029063">
    <property type="entry name" value="SAM-dependent_MTases_sf"/>
</dbReference>
<dbReference type="SUPFAM" id="SSF53335">
    <property type="entry name" value="S-adenosyl-L-methionine-dependent methyltransferases"/>
    <property type="match status" value="1"/>
</dbReference>
<sequence>MTPRLFNNAIDAEGFTSVNHRASARFQTDKSKFSERRKDPRPVGAFSEKYPPLSEETKAKYQARAIAYVQAQERQRLAKLAKLKAAMGKRPYNMYECLQHKEERKPAVDPRLPKSSLKRNKPLLTSDVHADAKAAAIAALCVPSKKDKAPVVAAEKKTGPQMELKKKPSRRRRKSTRKEKDADQKASDNVKKPAALVSYPKATSSKAAHASRVMVAKDPAPIRSSHSEKIDPRLFRAVDHADQTTSERPRKRQILDKLIHLPPGDFEDESDVFLPRSPPGTLIEAASKKSPPDQFLSGLNWSSSPKSSCPEVSTDQDPQWHLVLQVPQKSRGPKFASATVRAATPSAWCPGNDFCAPDQAPEKAPRCAPEDRISFPRSPGPAPISEATETHARVTAPQTPARAPVVSQCPSAVVAPVDKTLTGFAPEFEFVAPKSSQPAQSPFSVQEFAAKSSPLVPALNTNDTPVSIPSGESRLGAVSSSSSSFSSPVTCRPLDFNSGVFSDLAGNPWNSEQSSNHTLSYQELISNPWAQEDAFIWEPSTVNSTSCCFYDPAVATSTANSTDSKPSLSHEVQTATEKKNGELSASPAFVAKTDSSSPDVSFVPSPCPSPRAAVVPLIKAEFDLALAVESAPKAVEKKASSPPPLIQEPVAQQSPACGEPPLCPSPLAEVPCSEKLPDTLIKLQSTPRVEAEKSKLRTLLKSKYISLRSDNCVDQILANADTAIRQAREEFSLDLVDDDDESGSVIKYCSQIDASSRVNSGNNDTPVSVKEATVVIKPVSAISSAPTVTAPPSPRKTPSGSPKRHNTDPDFKASFAESAQKKVETITPTASPVKKQVALAVPDVDTGLAKTTQSSPEPLLDPVASLIIIDAPSSVHSHDAFAQTCGGDVDNQSAVVSSSENAPGAASPNEVLQQTLDSPVPVQKPADTLASKEAKKAVLAKRIAVLREKLSVDVSTPKTKAIQESTVLEEVPPFPRMSEVTINDSPVAAPSKASSDLSEPSSKEAKKAALAKRIAALKEKLSVDVSTPKTKVIPKATASEEISPKEIPPPPSMSEVAINDSSVAAPSKASSDLSEPSSKEAKKAALAKRIAALKEKLSVDVSTPKTKAILESTAPKETPPPPSLPTELLELSSDEVPLVHQGQASEKCADAEKSTGPELTSPENETPNSEVSSSKPRIGAGISKDKKAELLNRIAVLRNKMNSDTSKVKKSDVTAKVLSKTERPQASPNLANSSETASSSVPLLPSSTETPTAVKSLGNLLSEVPTVASPLSQCLQDSAQSDSEPEEPEGPSEAYLALEAKLEAKKKNLYRLDDDSTNIPNYSKRMSSKMSGMASRLEKALVSMGKLSFSGPVTPLDIPKTKTTLSNEPATKKYGPNDKNAAIKEKLEKFYFNRLNGSKDDDKKKEYKFQVDMTQTNPVAPPPPPPMPQASANVPPPPPPPPMFTEGASSSSPPPPPPPPPAPGFLDNAVAPRSCPKVPALANSSGAPPPPPPPPPPVPSLSTKSDTAPPPPSPPPSKPLKDAAVACKSKPATPQPEIKKLNAVKCHHGTFAEKRADFAAFFGADATKSAKPPKINAPKRKEFTEAQLSKMKPFERLRHKIEVHYNATFQNCRHCANQKGYFVPTDTHIQDMLDSYEQNLPFCHGYTALSAGRALRSLFNDPKYPLINRGTYFRTKSINTVVERFISSYEKCQIVSLGGGSDTRAFRVLEEHGSRVKYMEIDFAESVKIKKWAIMHSPVLSKIVGSELQSLTVKDKQSFIDMEPELHTPNYDLVALDLREIDDSGDEAILAHLNDDLPTLVISECVLCYLTPEDNEKIVGFWRKKLTNVAILMYEPMGLGDTFGSTMEQNLINRGIDLYTFQKYPDLRSRESFFKNVLNFQVVKATDLAEIGGYTSNDLSWLSSDEVTRVNRIEMIDEVEEISLLLRHYCLIYAQSGDIAAQISSLKWLF</sequence>
<feature type="compositionally biased region" description="Polar residues" evidence="10">
    <location>
        <begin position="558"/>
        <end position="575"/>
    </location>
</feature>
<evidence type="ECO:0000313" key="11">
    <source>
        <dbReference type="EMBL" id="QWW21477.1"/>
    </source>
</evidence>
<feature type="compositionally biased region" description="Polar residues" evidence="10">
    <location>
        <begin position="1224"/>
        <end position="1253"/>
    </location>
</feature>
<feature type="compositionally biased region" description="Polar residues" evidence="10">
    <location>
        <begin position="1157"/>
        <end position="1175"/>
    </location>
</feature>
<feature type="compositionally biased region" description="Basic residues" evidence="10">
    <location>
        <begin position="167"/>
        <end position="177"/>
    </location>
</feature>
<proteinExistence type="inferred from homology"/>
<comment type="catalytic activity">
    <reaction evidence="1">
        <text>[phosphatase 2A protein]-C-terminal L-leucine + S-adenosyl-L-methionine = [phosphatase 2A protein]-C-terminal L-leucine methyl ester + S-adenosyl-L-homocysteine</text>
        <dbReference type="Rhea" id="RHEA:48544"/>
        <dbReference type="Rhea" id="RHEA-COMP:12134"/>
        <dbReference type="Rhea" id="RHEA-COMP:12135"/>
        <dbReference type="ChEBI" id="CHEBI:57856"/>
        <dbReference type="ChEBI" id="CHEBI:59789"/>
        <dbReference type="ChEBI" id="CHEBI:90516"/>
        <dbReference type="ChEBI" id="CHEBI:90517"/>
        <dbReference type="EC" id="2.1.1.233"/>
    </reaction>
</comment>
<feature type="compositionally biased region" description="Basic and acidic residues" evidence="10">
    <location>
        <begin position="1393"/>
        <end position="1409"/>
    </location>
</feature>
<feature type="compositionally biased region" description="Basic and acidic residues" evidence="10">
    <location>
        <begin position="360"/>
        <end position="374"/>
    </location>
</feature>
<feature type="region of interest" description="Disordered" evidence="10">
    <location>
        <begin position="1271"/>
        <end position="1295"/>
    </location>
</feature>
<evidence type="ECO:0000256" key="2">
    <source>
        <dbReference type="ARBA" id="ARBA00010703"/>
    </source>
</evidence>
<keyword evidence="6" id="KW-0808">Transferase</keyword>
<keyword evidence="7" id="KW-0949">S-adenosyl-L-methionine</keyword>
<feature type="compositionally biased region" description="Basic and acidic residues" evidence="10">
    <location>
        <begin position="148"/>
        <end position="166"/>
    </location>
</feature>
<feature type="region of interest" description="Disordered" evidence="10">
    <location>
        <begin position="148"/>
        <end position="212"/>
    </location>
</feature>
<feature type="compositionally biased region" description="Pro residues" evidence="10">
    <location>
        <begin position="1452"/>
        <end position="1463"/>
    </location>
</feature>
<gene>
    <name evidence="11" type="ORF">CA7LBN_000223</name>
</gene>
<feature type="region of interest" description="Disordered" evidence="10">
    <location>
        <begin position="1021"/>
        <end position="1086"/>
    </location>
</feature>
<feature type="compositionally biased region" description="Pro residues" evidence="10">
    <location>
        <begin position="1419"/>
        <end position="1443"/>
    </location>
</feature>
<dbReference type="PANTHER" id="PTHR13600">
    <property type="entry name" value="LEUCINE CARBOXYL METHYLTRANSFERASE"/>
    <property type="match status" value="1"/>
</dbReference>
<evidence type="ECO:0000256" key="1">
    <source>
        <dbReference type="ARBA" id="ARBA00000724"/>
    </source>
</evidence>
<evidence type="ECO:0000256" key="10">
    <source>
        <dbReference type="SAM" id="MobiDB-lite"/>
    </source>
</evidence>
<dbReference type="Gene3D" id="3.40.50.150">
    <property type="entry name" value="Vaccinia Virus protein VP39"/>
    <property type="match status" value="1"/>
</dbReference>
<evidence type="ECO:0000256" key="7">
    <source>
        <dbReference type="ARBA" id="ARBA00022691"/>
    </source>
</evidence>
<feature type="compositionally biased region" description="Basic and acidic residues" evidence="10">
    <location>
        <begin position="178"/>
        <end position="191"/>
    </location>
</feature>
<feature type="region of interest" description="Disordered" evidence="10">
    <location>
        <begin position="360"/>
        <end position="382"/>
    </location>
</feature>
<evidence type="ECO:0000256" key="8">
    <source>
        <dbReference type="ARBA" id="ARBA00029681"/>
    </source>
</evidence>